<keyword evidence="4" id="KW-1185">Reference proteome</keyword>
<dbReference type="Gene3D" id="3.40.50.720">
    <property type="entry name" value="NAD(P)-binding Rossmann-like Domain"/>
    <property type="match status" value="1"/>
</dbReference>
<evidence type="ECO:0000313" key="3">
    <source>
        <dbReference type="EMBL" id="RQG97185.1"/>
    </source>
</evidence>
<dbReference type="RefSeq" id="WP_124194306.1">
    <property type="nucleotide sequence ID" value="NZ_REGA01000002.1"/>
</dbReference>
<dbReference type="InterPro" id="IPR001509">
    <property type="entry name" value="Epimerase_deHydtase"/>
</dbReference>
<evidence type="ECO:0000313" key="4">
    <source>
        <dbReference type="Proteomes" id="UP000282323"/>
    </source>
</evidence>
<proteinExistence type="inferred from homology"/>
<gene>
    <name evidence="3" type="ORF">EA473_03695</name>
</gene>
<dbReference type="AlphaFoldDB" id="A0A3N6PH16"/>
<dbReference type="Gene3D" id="3.90.25.10">
    <property type="entry name" value="UDP-galactose 4-epimerase, domain 1"/>
    <property type="match status" value="2"/>
</dbReference>
<dbReference type="EMBL" id="REGA01000002">
    <property type="protein sequence ID" value="RQG97185.1"/>
    <property type="molecule type" value="Genomic_DNA"/>
</dbReference>
<reference evidence="3 4" key="1">
    <citation type="submission" date="2018-10" db="EMBL/GenBank/DDBJ databases">
        <title>Natrarchaeobius chitinivorans gen. nov., sp. nov., and Natrarchaeobius haloalkaliphilus sp. nov., alkaliphilic, chitin-utilizing haloarchaea from hypersaline alkaline lakes.</title>
        <authorList>
            <person name="Sorokin D.Y."/>
            <person name="Elcheninov A.G."/>
            <person name="Kostrikina N.A."/>
            <person name="Bale N.J."/>
            <person name="Sinninghe Damste J.S."/>
            <person name="Khijniak T.V."/>
            <person name="Kublanov I.V."/>
            <person name="Toshchakov S.V."/>
        </authorList>
    </citation>
    <scope>NUCLEOTIDE SEQUENCE [LARGE SCALE GENOMIC DNA]</scope>
    <source>
        <strain evidence="3 4">AArcht4T</strain>
    </source>
</reference>
<dbReference type="PANTHER" id="PTHR43000">
    <property type="entry name" value="DTDP-D-GLUCOSE 4,6-DEHYDRATASE-RELATED"/>
    <property type="match status" value="1"/>
</dbReference>
<evidence type="ECO:0000259" key="2">
    <source>
        <dbReference type="Pfam" id="PF01370"/>
    </source>
</evidence>
<dbReference type="Proteomes" id="UP000282323">
    <property type="component" value="Unassembled WGS sequence"/>
</dbReference>
<protein>
    <submittedName>
        <fullName evidence="3">NAD-dependent epimerase/dehydratase family protein</fullName>
    </submittedName>
</protein>
<evidence type="ECO:0000256" key="1">
    <source>
        <dbReference type="ARBA" id="ARBA00007637"/>
    </source>
</evidence>
<dbReference type="InterPro" id="IPR036291">
    <property type="entry name" value="NAD(P)-bd_dom_sf"/>
</dbReference>
<accession>A0A3N6PH16</accession>
<comment type="caution">
    <text evidence="3">The sequence shown here is derived from an EMBL/GenBank/DDBJ whole genome shotgun (WGS) entry which is preliminary data.</text>
</comment>
<organism evidence="3 4">
    <name type="scientific">Natrarchaeobius chitinivorans</name>
    <dbReference type="NCBI Taxonomy" id="1679083"/>
    <lineage>
        <taxon>Archaea</taxon>
        <taxon>Methanobacteriati</taxon>
        <taxon>Methanobacteriota</taxon>
        <taxon>Stenosarchaea group</taxon>
        <taxon>Halobacteria</taxon>
        <taxon>Halobacteriales</taxon>
        <taxon>Natrialbaceae</taxon>
        <taxon>Natrarchaeobius</taxon>
    </lineage>
</organism>
<sequence>MNRNESPLSGSRVVVTGGAGFVGSHLVRTLLEDCAVVVADDLSNGRREWVPPEAEFVHADLTDAEDVADVITGDVDVVFHLAASKSVDTDRPREQFESNAAMTHNVLERMRAVDVPEILFTSSSTVYGEAPRPTPEDYAPLEPISAYGASKLADEALLSVYANSYDVTARIVRFANVVGPRLRGAVIPDFIDKLRADPTSLRILGDGRQEKSYLHVDDCVDAMCYVLEHAEGPVATFNLGTRTTTSVTRIADVVSDAMGLDPDYEYTGGERGWTGDVPKMRLSIEKLAALGWEPERSSEAAVEAATGQLLAEMPRRTTTAR</sequence>
<dbReference type="SUPFAM" id="SSF51735">
    <property type="entry name" value="NAD(P)-binding Rossmann-fold domains"/>
    <property type="match status" value="1"/>
</dbReference>
<name>A0A3N6PH16_NATCH</name>
<feature type="domain" description="NAD-dependent epimerase/dehydratase" evidence="2">
    <location>
        <begin position="13"/>
        <end position="240"/>
    </location>
</feature>
<dbReference type="OrthoDB" id="4907at2157"/>
<dbReference type="Pfam" id="PF01370">
    <property type="entry name" value="Epimerase"/>
    <property type="match status" value="1"/>
</dbReference>
<comment type="similarity">
    <text evidence="1">Belongs to the NAD(P)-dependent epimerase/dehydratase family.</text>
</comment>